<evidence type="ECO:0000259" key="1">
    <source>
        <dbReference type="Pfam" id="PF14111"/>
    </source>
</evidence>
<sequence>MAKSVGRAVPHGGASDCCDSSMGSAILGTRWTSVFSAFGSNMFLFQFESEESSRWVFENGPWHCENVPLFLRKWVLGIQSVKMDYTKLPIWVRIRELPPEYMTVE</sequence>
<feature type="domain" description="DUF4283" evidence="1">
    <location>
        <begin position="38"/>
        <end position="77"/>
    </location>
</feature>
<evidence type="ECO:0000313" key="3">
    <source>
        <dbReference type="Proteomes" id="UP001497516"/>
    </source>
</evidence>
<dbReference type="AlphaFoldDB" id="A0AAV2GM16"/>
<dbReference type="PANTHER" id="PTHR31286">
    <property type="entry name" value="GLYCINE-RICH CELL WALL STRUCTURAL PROTEIN 1.8-LIKE"/>
    <property type="match status" value="1"/>
</dbReference>
<keyword evidence="3" id="KW-1185">Reference proteome</keyword>
<dbReference type="Pfam" id="PF14111">
    <property type="entry name" value="DUF4283"/>
    <property type="match status" value="1"/>
</dbReference>
<gene>
    <name evidence="2" type="ORF">LTRI10_LOCUS51104</name>
</gene>
<dbReference type="EMBL" id="OZ034822">
    <property type="protein sequence ID" value="CAL1411768.1"/>
    <property type="molecule type" value="Genomic_DNA"/>
</dbReference>
<reference evidence="2 3" key="1">
    <citation type="submission" date="2024-04" db="EMBL/GenBank/DDBJ databases">
        <authorList>
            <person name="Fracassetti M."/>
        </authorList>
    </citation>
    <scope>NUCLEOTIDE SEQUENCE [LARGE SCALE GENOMIC DNA]</scope>
</reference>
<evidence type="ECO:0000313" key="2">
    <source>
        <dbReference type="EMBL" id="CAL1411768.1"/>
    </source>
</evidence>
<proteinExistence type="predicted"/>
<dbReference type="Proteomes" id="UP001497516">
    <property type="component" value="Chromosome 9"/>
</dbReference>
<dbReference type="PANTHER" id="PTHR31286:SF180">
    <property type="entry name" value="OS10G0362600 PROTEIN"/>
    <property type="match status" value="1"/>
</dbReference>
<dbReference type="InterPro" id="IPR040256">
    <property type="entry name" value="At4g02000-like"/>
</dbReference>
<protein>
    <recommendedName>
        <fullName evidence="1">DUF4283 domain-containing protein</fullName>
    </recommendedName>
</protein>
<organism evidence="2 3">
    <name type="scientific">Linum trigynum</name>
    <dbReference type="NCBI Taxonomy" id="586398"/>
    <lineage>
        <taxon>Eukaryota</taxon>
        <taxon>Viridiplantae</taxon>
        <taxon>Streptophyta</taxon>
        <taxon>Embryophyta</taxon>
        <taxon>Tracheophyta</taxon>
        <taxon>Spermatophyta</taxon>
        <taxon>Magnoliopsida</taxon>
        <taxon>eudicotyledons</taxon>
        <taxon>Gunneridae</taxon>
        <taxon>Pentapetalae</taxon>
        <taxon>rosids</taxon>
        <taxon>fabids</taxon>
        <taxon>Malpighiales</taxon>
        <taxon>Linaceae</taxon>
        <taxon>Linum</taxon>
    </lineage>
</organism>
<accession>A0AAV2GM16</accession>
<name>A0AAV2GM16_9ROSI</name>
<dbReference type="InterPro" id="IPR025558">
    <property type="entry name" value="DUF4283"/>
</dbReference>